<dbReference type="Proteomes" id="UP001166784">
    <property type="component" value="Unassembled WGS sequence"/>
</dbReference>
<evidence type="ECO:0000256" key="1">
    <source>
        <dbReference type="ARBA" id="ARBA00023002"/>
    </source>
</evidence>
<dbReference type="InterPro" id="IPR016163">
    <property type="entry name" value="Ald_DH_C"/>
</dbReference>
<dbReference type="Gene3D" id="3.40.309.10">
    <property type="entry name" value="Aldehyde Dehydrogenase, Chain A, domain 2"/>
    <property type="match status" value="1"/>
</dbReference>
<dbReference type="PANTHER" id="PTHR11699">
    <property type="entry name" value="ALDEHYDE DEHYDROGENASE-RELATED"/>
    <property type="match status" value="1"/>
</dbReference>
<reference evidence="3" key="2">
    <citation type="journal article" date="2023" name="Int. J. Syst. Evol. Microbiol.">
        <title>Streptomyces marispadix sp. nov., isolated from marine beach sediment of the Northern Coast of Portugal.</title>
        <authorList>
            <person name="dos Santos J.D.N."/>
            <person name="Vitorino I.R."/>
            <person name="Kallscheuer N."/>
            <person name="Srivastava A."/>
            <person name="Krautwurst S."/>
            <person name="Marz M."/>
            <person name="Jogler C."/>
            <person name="Lobo Da Cunha A."/>
            <person name="Catita J."/>
            <person name="Goncalves H."/>
            <person name="Gonzalez I."/>
            <person name="Reyes F."/>
            <person name="Lage O.M."/>
        </authorList>
    </citation>
    <scope>NUCLEOTIDE SEQUENCE</scope>
    <source>
        <strain evidence="3">M600PL45_2</strain>
    </source>
</reference>
<dbReference type="SUPFAM" id="SSF53720">
    <property type="entry name" value="ALDH-like"/>
    <property type="match status" value="1"/>
</dbReference>
<reference evidence="3" key="1">
    <citation type="submission" date="2022-03" db="EMBL/GenBank/DDBJ databases">
        <authorList>
            <person name="Santos J.D.N."/>
            <person name="Kallscheuer N."/>
            <person name="Jogler C."/>
            <person name="Lage O.M."/>
        </authorList>
    </citation>
    <scope>NUCLEOTIDE SEQUENCE</scope>
    <source>
        <strain evidence="3">M600PL45_2</strain>
    </source>
</reference>
<proteinExistence type="predicted"/>
<protein>
    <submittedName>
        <fullName evidence="3">Aldehyde dehydrogenase family protein</fullName>
    </submittedName>
</protein>
<keyword evidence="4" id="KW-1185">Reference proteome</keyword>
<dbReference type="Pfam" id="PF00171">
    <property type="entry name" value="Aldedh"/>
    <property type="match status" value="1"/>
</dbReference>
<sequence length="490" mass="52453">MAQAQTPQRTSTERIFEYAPAPESRAIVDIAPSYGLFIDGGFREAAAGKVFKTVSPATEEVLSEVAQADEEDVDAAVRAARAAFPAWSALPGGERAKYVFRIARIIQERSRELAVLETLDNGKPIRETRDADLPLVAAHFFYYAGWADKLAHAGLGPDPRPLGVAGQVIPWNFPLLMLAWKIAPALATGNTVVLKPAETTPLSALFFADVCRQAGLPKGVVNIVTGDGATGAALVGHPDVDKVAFTGSTAVGKEIARTVAGTRKKLTLELGGKGANIVFDDAPIDQAVEGIVNGIYFNQGQVCCAGSRLLVQESVQEELLDALKRRLSTLRVGDPMDKNTDIGAINSAEQLARITELADSGEAEGAERWSAPCELPSNGYWFAPTLFTGVSQAHRIAREEIFGPVLSVLTFRTPDEAVAKANNTPYGLSAGIWTEKGSRILSMANRLRAGVVWANTFNKFDPTSPFGGYKESGFGREGGRHGLEAYLDVR</sequence>
<dbReference type="InterPro" id="IPR016161">
    <property type="entry name" value="Ald_DH/histidinol_DH"/>
</dbReference>
<name>A0ABS9T1C5_9ACTN</name>
<gene>
    <name evidence="3" type="ORF">MMA15_18135</name>
</gene>
<evidence type="ECO:0000313" key="4">
    <source>
        <dbReference type="Proteomes" id="UP001166784"/>
    </source>
</evidence>
<dbReference type="InterPro" id="IPR016160">
    <property type="entry name" value="Ald_DH_CS_CYS"/>
</dbReference>
<evidence type="ECO:0000259" key="2">
    <source>
        <dbReference type="Pfam" id="PF00171"/>
    </source>
</evidence>
<dbReference type="PROSITE" id="PS00070">
    <property type="entry name" value="ALDEHYDE_DEHYDR_CYS"/>
    <property type="match status" value="1"/>
</dbReference>
<keyword evidence="1" id="KW-0560">Oxidoreductase</keyword>
<dbReference type="RefSeq" id="WP_241061079.1">
    <property type="nucleotide sequence ID" value="NZ_JAKWJU010000002.1"/>
</dbReference>
<dbReference type="Gene3D" id="3.40.605.10">
    <property type="entry name" value="Aldehyde Dehydrogenase, Chain A, domain 1"/>
    <property type="match status" value="1"/>
</dbReference>
<dbReference type="InterPro" id="IPR016162">
    <property type="entry name" value="Ald_DH_N"/>
</dbReference>
<organism evidence="3 4">
    <name type="scientific">Streptomyces marispadix</name>
    <dbReference type="NCBI Taxonomy" id="2922868"/>
    <lineage>
        <taxon>Bacteria</taxon>
        <taxon>Bacillati</taxon>
        <taxon>Actinomycetota</taxon>
        <taxon>Actinomycetes</taxon>
        <taxon>Kitasatosporales</taxon>
        <taxon>Streptomycetaceae</taxon>
        <taxon>Streptomyces</taxon>
    </lineage>
</organism>
<feature type="domain" description="Aldehyde dehydrogenase" evidence="2">
    <location>
        <begin position="45"/>
        <end position="489"/>
    </location>
</feature>
<comment type="caution">
    <text evidence="3">The sequence shown here is derived from an EMBL/GenBank/DDBJ whole genome shotgun (WGS) entry which is preliminary data.</text>
</comment>
<evidence type="ECO:0000313" key="3">
    <source>
        <dbReference type="EMBL" id="MCH6162233.1"/>
    </source>
</evidence>
<dbReference type="InterPro" id="IPR015590">
    <property type="entry name" value="Aldehyde_DH_dom"/>
</dbReference>
<accession>A0ABS9T1C5</accession>
<dbReference type="EMBL" id="JAKWJU010000002">
    <property type="protein sequence ID" value="MCH6162233.1"/>
    <property type="molecule type" value="Genomic_DNA"/>
</dbReference>